<name>A0A0M3I5R2_ASCLU</name>
<keyword evidence="2" id="KW-0472">Membrane</keyword>
<dbReference type="AlphaFoldDB" id="A0A0M3I5R2"/>
<proteinExistence type="predicted"/>
<accession>A0A0M3I5R2</accession>
<keyword evidence="2" id="KW-0812">Transmembrane</keyword>
<protein>
    <submittedName>
        <fullName evidence="4">Uncharacterized protein</fullName>
    </submittedName>
</protein>
<organism evidence="3 4">
    <name type="scientific">Ascaris lumbricoides</name>
    <name type="common">Giant roundworm</name>
    <dbReference type="NCBI Taxonomy" id="6252"/>
    <lineage>
        <taxon>Eukaryota</taxon>
        <taxon>Metazoa</taxon>
        <taxon>Ecdysozoa</taxon>
        <taxon>Nematoda</taxon>
        <taxon>Chromadorea</taxon>
        <taxon>Rhabditida</taxon>
        <taxon>Spirurina</taxon>
        <taxon>Ascaridomorpha</taxon>
        <taxon>Ascaridoidea</taxon>
        <taxon>Ascarididae</taxon>
        <taxon>Ascaris</taxon>
    </lineage>
</organism>
<evidence type="ECO:0000256" key="1">
    <source>
        <dbReference type="SAM" id="Coils"/>
    </source>
</evidence>
<feature type="coiled-coil region" evidence="1">
    <location>
        <begin position="45"/>
        <end position="73"/>
    </location>
</feature>
<keyword evidence="3" id="KW-1185">Reference proteome</keyword>
<keyword evidence="1" id="KW-0175">Coiled coil</keyword>
<dbReference type="Proteomes" id="UP000036681">
    <property type="component" value="Unplaced"/>
</dbReference>
<evidence type="ECO:0000313" key="4">
    <source>
        <dbReference type="WBParaSite" id="ALUE_0001231101-mRNA-1"/>
    </source>
</evidence>
<dbReference type="WBParaSite" id="ALUE_0001231101-mRNA-1">
    <property type="protein sequence ID" value="ALUE_0001231101-mRNA-1"/>
    <property type="gene ID" value="ALUE_0001231101"/>
</dbReference>
<keyword evidence="2" id="KW-1133">Transmembrane helix</keyword>
<evidence type="ECO:0000256" key="2">
    <source>
        <dbReference type="SAM" id="Phobius"/>
    </source>
</evidence>
<feature type="transmembrane region" description="Helical" evidence="2">
    <location>
        <begin position="206"/>
        <end position="232"/>
    </location>
</feature>
<reference evidence="4" key="1">
    <citation type="submission" date="2017-02" db="UniProtKB">
        <authorList>
            <consortium name="WormBaseParasite"/>
        </authorList>
    </citation>
    <scope>IDENTIFICATION</scope>
</reference>
<evidence type="ECO:0000313" key="3">
    <source>
        <dbReference type="Proteomes" id="UP000036681"/>
    </source>
</evidence>
<sequence>MNFNENNNEKSLKMKNINNKIIITKKRINTNKFSNKFKNSSELMRTQLKERMLNEREKKRDNEKERNEETIRRLLLDDRNQILSSSRNNLIKESTNNETIENYLTSTKMPQINRQENNDYEEYRHYSAKERENNNKDKIEGIIENENYITRDEDYYTKIRRLFKNNEKNKEKKNENKGIVDERNAQRSRYLSRIKTINRKNKTTSIALVIGVFLAALIIFTTFIGLLTFIFIRNRRRNEIIAAENAEIFGDEISEWAPDHINATQFNYKGPLQIPFKQPLIMEHELENEKLASIHEEDHVAFDDALNEVYEIGSEVEKVIPGESKNVMIVSHEDKQKDMKNKTSNVNKESGMRKEIKGKKITNKKGSMKKETIYANFVIYMQILNRIINMESDRIRFDK</sequence>